<dbReference type="SUPFAM" id="SSF51905">
    <property type="entry name" value="FAD/NAD(P)-binding domain"/>
    <property type="match status" value="1"/>
</dbReference>
<gene>
    <name evidence="6" type="ORF">RJ641_026872</name>
</gene>
<evidence type="ECO:0000256" key="5">
    <source>
        <dbReference type="ARBA" id="ARBA00023002"/>
    </source>
</evidence>
<dbReference type="Gene3D" id="3.50.50.60">
    <property type="entry name" value="FAD/NAD(P)-binding domain"/>
    <property type="match status" value="2"/>
</dbReference>
<name>A0AAN8VWE9_9MAGN</name>
<dbReference type="PANTHER" id="PTHR48467:SF1">
    <property type="entry name" value="GLUTAMATE SYNTHASE 1 [NADH], CHLOROPLASTIC-LIKE"/>
    <property type="match status" value="1"/>
</dbReference>
<accession>A0AAN8VWE9</accession>
<proteinExistence type="predicted"/>
<dbReference type="Proteomes" id="UP001370490">
    <property type="component" value="Unassembled WGS sequence"/>
</dbReference>
<dbReference type="GO" id="GO:0016491">
    <property type="term" value="F:oxidoreductase activity"/>
    <property type="evidence" value="ECO:0007669"/>
    <property type="project" value="UniProtKB-KW"/>
</dbReference>
<dbReference type="AlphaFoldDB" id="A0AAN8VWE9"/>
<reference evidence="6 7" key="1">
    <citation type="submission" date="2023-12" db="EMBL/GenBank/DDBJ databases">
        <title>A high-quality genome assembly for Dillenia turbinata (Dilleniales).</title>
        <authorList>
            <person name="Chanderbali A."/>
        </authorList>
    </citation>
    <scope>NUCLEOTIDE SEQUENCE [LARGE SCALE GENOMIC DNA]</scope>
    <source>
        <strain evidence="6">LSX21</strain>
        <tissue evidence="6">Leaf</tissue>
    </source>
</reference>
<organism evidence="6 7">
    <name type="scientific">Dillenia turbinata</name>
    <dbReference type="NCBI Taxonomy" id="194707"/>
    <lineage>
        <taxon>Eukaryota</taxon>
        <taxon>Viridiplantae</taxon>
        <taxon>Streptophyta</taxon>
        <taxon>Embryophyta</taxon>
        <taxon>Tracheophyta</taxon>
        <taxon>Spermatophyta</taxon>
        <taxon>Magnoliopsida</taxon>
        <taxon>eudicotyledons</taxon>
        <taxon>Gunneridae</taxon>
        <taxon>Pentapetalae</taxon>
        <taxon>Dilleniales</taxon>
        <taxon>Dilleniaceae</taxon>
        <taxon>Dillenia</taxon>
    </lineage>
</organism>
<evidence type="ECO:0000313" key="6">
    <source>
        <dbReference type="EMBL" id="KAK6941495.1"/>
    </source>
</evidence>
<evidence type="ECO:0000256" key="2">
    <source>
        <dbReference type="ARBA" id="ARBA00022630"/>
    </source>
</evidence>
<evidence type="ECO:0000256" key="1">
    <source>
        <dbReference type="ARBA" id="ARBA00001974"/>
    </source>
</evidence>
<evidence type="ECO:0000256" key="3">
    <source>
        <dbReference type="ARBA" id="ARBA00022827"/>
    </source>
</evidence>
<keyword evidence="2" id="KW-0285">Flavoprotein</keyword>
<comment type="caution">
    <text evidence="6">The sequence shown here is derived from an EMBL/GenBank/DDBJ whole genome shotgun (WGS) entry which is preliminary data.</text>
</comment>
<keyword evidence="4" id="KW-0521">NADP</keyword>
<evidence type="ECO:0000256" key="4">
    <source>
        <dbReference type="ARBA" id="ARBA00022857"/>
    </source>
</evidence>
<dbReference type="PANTHER" id="PTHR48467">
    <property type="entry name" value="GLUTAMATE SYNTHASE 1 [NADH], CHLOROPLASTIC-LIKE"/>
    <property type="match status" value="1"/>
</dbReference>
<keyword evidence="5" id="KW-0560">Oxidoreductase</keyword>
<comment type="cofactor">
    <cofactor evidence="1">
        <name>FAD</name>
        <dbReference type="ChEBI" id="CHEBI:57692"/>
    </cofactor>
</comment>
<dbReference type="InterPro" id="IPR055275">
    <property type="entry name" value="Ferredox_Rdtase"/>
</dbReference>
<protein>
    <recommendedName>
        <fullName evidence="8">Adrenodoxin-NADP(+) reductase</fullName>
    </recommendedName>
</protein>
<dbReference type="InterPro" id="IPR036188">
    <property type="entry name" value="FAD/NAD-bd_sf"/>
</dbReference>
<sequence length="211" mass="22853">VREFVWWYNGHPDCAHLSPDLKSSDTVVVLGQGNVALDVARVLLQQTTELAKTDIASHALASLEGSSVRRGPAQAACTARELRELLGLNDLNVHIKEADLRPDRVIPSDDNDGHVAGVHFEKTVLQEVGDSSKQVTVGIGQFEDLVCRMVLKSIGHKSVPVDGLPFDNHKGIVSNIQGRVINNVSDGATQIEKGLYVVGWLKIGCYKPLSC</sequence>
<keyword evidence="3" id="KW-0274">FAD</keyword>
<feature type="non-terminal residue" evidence="6">
    <location>
        <position position="1"/>
    </location>
</feature>
<keyword evidence="7" id="KW-1185">Reference proteome</keyword>
<dbReference type="EMBL" id="JBAMMX010000004">
    <property type="protein sequence ID" value="KAK6941495.1"/>
    <property type="molecule type" value="Genomic_DNA"/>
</dbReference>
<evidence type="ECO:0000313" key="7">
    <source>
        <dbReference type="Proteomes" id="UP001370490"/>
    </source>
</evidence>
<evidence type="ECO:0008006" key="8">
    <source>
        <dbReference type="Google" id="ProtNLM"/>
    </source>
</evidence>